<organism evidence="2 3">
    <name type="scientific">Actinomadura fulvescens</name>
    <dbReference type="NCBI Taxonomy" id="46160"/>
    <lineage>
        <taxon>Bacteria</taxon>
        <taxon>Bacillati</taxon>
        <taxon>Actinomycetota</taxon>
        <taxon>Actinomycetes</taxon>
        <taxon>Streptosporangiales</taxon>
        <taxon>Thermomonosporaceae</taxon>
        <taxon>Actinomadura</taxon>
    </lineage>
</organism>
<protein>
    <submittedName>
        <fullName evidence="2">Uncharacterized protein</fullName>
    </submittedName>
</protein>
<reference evidence="3" key="1">
    <citation type="journal article" date="2019" name="Int. J. Syst. Evol. Microbiol.">
        <title>The Global Catalogue of Microorganisms (GCM) 10K type strain sequencing project: providing services to taxonomists for standard genome sequencing and annotation.</title>
        <authorList>
            <consortium name="The Broad Institute Genomics Platform"/>
            <consortium name="The Broad Institute Genome Sequencing Center for Infectious Disease"/>
            <person name="Wu L."/>
            <person name="Ma J."/>
        </authorList>
    </citation>
    <scope>NUCLEOTIDE SEQUENCE [LARGE SCALE GENOMIC DNA]</scope>
    <source>
        <strain evidence="3">JCM 6833</strain>
    </source>
</reference>
<evidence type="ECO:0000256" key="1">
    <source>
        <dbReference type="SAM" id="MobiDB-lite"/>
    </source>
</evidence>
<dbReference type="EMBL" id="BAAATD010000015">
    <property type="protein sequence ID" value="GAA2631010.1"/>
    <property type="molecule type" value="Genomic_DNA"/>
</dbReference>
<comment type="caution">
    <text evidence="2">The sequence shown here is derived from an EMBL/GenBank/DDBJ whole genome shotgun (WGS) entry which is preliminary data.</text>
</comment>
<dbReference type="RefSeq" id="WP_344547829.1">
    <property type="nucleotide sequence ID" value="NZ_BAAATD010000015.1"/>
</dbReference>
<evidence type="ECO:0000313" key="2">
    <source>
        <dbReference type="EMBL" id="GAA2631010.1"/>
    </source>
</evidence>
<sequence length="318" mass="33742">MIELLFLGSAAFAGGAHAMRQSRAARHPRPRAQPRQHSLLVKAWNSAGAPHTEETMLADAVADLGGRAIGRTVRRTAPRVKSRGQAVRNGAASRWQRRRDQDRTVTFWRRRNRPTNTTNGAEPATSTPGGGQGPQTKRPGDAPPLPGGSTPTALPRGRSPRPLPPGSNPSAPNTPIPMPPGPTGSTGSTGRPTHRGTAGGRTRGASRAPARRRRARSRMRAAVPLNLDAPGTDVEFLDACADLQQMLRGIGVAVEDWTDELMVRRLPSVVTGPLEQVSEGLVDGAACTALATALFENWFAEAREIAAAGIEFTGDDPE</sequence>
<dbReference type="Proteomes" id="UP001501509">
    <property type="component" value="Unassembled WGS sequence"/>
</dbReference>
<name>A0ABP6CY99_9ACTN</name>
<gene>
    <name evidence="2" type="ORF">GCM10010411_81230</name>
</gene>
<evidence type="ECO:0000313" key="3">
    <source>
        <dbReference type="Proteomes" id="UP001501509"/>
    </source>
</evidence>
<feature type="region of interest" description="Disordered" evidence="1">
    <location>
        <begin position="77"/>
        <end position="221"/>
    </location>
</feature>
<proteinExistence type="predicted"/>
<feature type="compositionally biased region" description="Pro residues" evidence="1">
    <location>
        <begin position="161"/>
        <end position="182"/>
    </location>
</feature>
<feature type="compositionally biased region" description="Basic residues" evidence="1">
    <location>
        <begin position="209"/>
        <end position="219"/>
    </location>
</feature>
<accession>A0ABP6CY99</accession>
<keyword evidence="3" id="KW-1185">Reference proteome</keyword>